<dbReference type="GO" id="GO:0016491">
    <property type="term" value="F:oxidoreductase activity"/>
    <property type="evidence" value="ECO:0007669"/>
    <property type="project" value="UniProtKB-KW"/>
</dbReference>
<protein>
    <recommendedName>
        <fullName evidence="3">SnoaL-like domain-containing protein</fullName>
    </recommendedName>
</protein>
<name>A0A381WJW4_9ZZZZ</name>
<evidence type="ECO:0000313" key="2">
    <source>
        <dbReference type="EMBL" id="SVA52804.1"/>
    </source>
</evidence>
<dbReference type="InterPro" id="IPR032710">
    <property type="entry name" value="NTF2-like_dom_sf"/>
</dbReference>
<dbReference type="PANTHER" id="PTHR41534:SF1">
    <property type="entry name" value="BLR3401 PROTEIN"/>
    <property type="match status" value="1"/>
</dbReference>
<sequence>MLDKGQFDEWLQLFAEQCIYWLPATPEQTDPLKHVSLFYEDRDLMETRVARLQAGSAHALADPLRTSHVTGALTVEGTDNDSGDIIVGTRFLMTEYQRDEQRQFAGSYTYHLRRTDEVYRISLKRVDLINCDSVFEPLQVYI</sequence>
<gene>
    <name evidence="2" type="ORF">METZ01_LOCUS105658</name>
</gene>
<keyword evidence="1" id="KW-0560">Oxidoreductase</keyword>
<organism evidence="2">
    <name type="scientific">marine metagenome</name>
    <dbReference type="NCBI Taxonomy" id="408172"/>
    <lineage>
        <taxon>unclassified sequences</taxon>
        <taxon>metagenomes</taxon>
        <taxon>ecological metagenomes</taxon>
    </lineage>
</organism>
<accession>A0A381WJW4</accession>
<dbReference type="EMBL" id="UINC01012039">
    <property type="protein sequence ID" value="SVA52804.1"/>
    <property type="molecule type" value="Genomic_DNA"/>
</dbReference>
<reference evidence="2" key="1">
    <citation type="submission" date="2018-05" db="EMBL/GenBank/DDBJ databases">
        <authorList>
            <person name="Lanie J.A."/>
            <person name="Ng W.-L."/>
            <person name="Kazmierczak K.M."/>
            <person name="Andrzejewski T.M."/>
            <person name="Davidsen T.M."/>
            <person name="Wayne K.J."/>
            <person name="Tettelin H."/>
            <person name="Glass J.I."/>
            <person name="Rusch D."/>
            <person name="Podicherti R."/>
            <person name="Tsui H.-C.T."/>
            <person name="Winkler M.E."/>
        </authorList>
    </citation>
    <scope>NUCLEOTIDE SEQUENCE</scope>
</reference>
<dbReference type="AlphaFoldDB" id="A0A381WJW4"/>
<proteinExistence type="predicted"/>
<dbReference type="InterPro" id="IPR000391">
    <property type="entry name" value="Rng_hydr_dOase-bsu"/>
</dbReference>
<dbReference type="SUPFAM" id="SSF54427">
    <property type="entry name" value="NTF2-like"/>
    <property type="match status" value="1"/>
</dbReference>
<dbReference type="PANTHER" id="PTHR41534">
    <property type="entry name" value="BLR3401 PROTEIN"/>
    <property type="match status" value="1"/>
</dbReference>
<evidence type="ECO:0000256" key="1">
    <source>
        <dbReference type="ARBA" id="ARBA00023002"/>
    </source>
</evidence>
<evidence type="ECO:0008006" key="3">
    <source>
        <dbReference type="Google" id="ProtNLM"/>
    </source>
</evidence>
<dbReference type="Pfam" id="PF00866">
    <property type="entry name" value="Ring_hydroxyl_B"/>
    <property type="match status" value="1"/>
</dbReference>
<dbReference type="GO" id="GO:0019380">
    <property type="term" value="P:3-phenylpropionate catabolic process"/>
    <property type="evidence" value="ECO:0007669"/>
    <property type="project" value="TreeGrafter"/>
</dbReference>
<dbReference type="Gene3D" id="3.10.450.50">
    <property type="match status" value="1"/>
</dbReference>